<evidence type="ECO:0000313" key="11">
    <source>
        <dbReference type="Proteomes" id="UP000230971"/>
    </source>
</evidence>
<dbReference type="InterPro" id="IPR041705">
    <property type="entry name" value="PIN_Sll0205"/>
</dbReference>
<dbReference type="PANTHER" id="PTHR36173">
    <property type="entry name" value="RIBONUCLEASE VAPC16-RELATED"/>
    <property type="match status" value="1"/>
</dbReference>
<evidence type="ECO:0000256" key="3">
    <source>
        <dbReference type="ARBA" id="ARBA00022722"/>
    </source>
</evidence>
<evidence type="ECO:0000313" key="8">
    <source>
        <dbReference type="EMBL" id="ORV08396.1"/>
    </source>
</evidence>
<dbReference type="InterPro" id="IPR029060">
    <property type="entry name" value="PIN-like_dom_sf"/>
</dbReference>
<evidence type="ECO:0000313" key="9">
    <source>
        <dbReference type="EMBL" id="PIB78476.1"/>
    </source>
</evidence>
<name>A0A1X1RKR2_MYCCE</name>
<evidence type="ECO:0000256" key="1">
    <source>
        <dbReference type="ARBA" id="ARBA00001946"/>
    </source>
</evidence>
<evidence type="ECO:0000313" key="10">
    <source>
        <dbReference type="Proteomes" id="UP000193907"/>
    </source>
</evidence>
<evidence type="ECO:0000256" key="2">
    <source>
        <dbReference type="ARBA" id="ARBA00022649"/>
    </source>
</evidence>
<reference evidence="8 10" key="1">
    <citation type="submission" date="2016-01" db="EMBL/GenBank/DDBJ databases">
        <title>The new phylogeny of the genus Mycobacterium.</title>
        <authorList>
            <person name="Tarcisio F."/>
            <person name="Conor M."/>
            <person name="Antonella G."/>
            <person name="Elisabetta G."/>
            <person name="Giulia F.S."/>
            <person name="Sara T."/>
            <person name="Anna F."/>
            <person name="Clotilde B."/>
            <person name="Roberto B."/>
            <person name="Veronica D.S."/>
            <person name="Fabio R."/>
            <person name="Monica P."/>
            <person name="Olivier J."/>
            <person name="Enrico T."/>
            <person name="Nicola S."/>
        </authorList>
    </citation>
    <scope>NUCLEOTIDE SEQUENCE [LARGE SCALE GENOMIC DNA]</scope>
    <source>
        <strain evidence="8 10">DSM 44243</strain>
    </source>
</reference>
<dbReference type="Gene3D" id="3.40.50.1010">
    <property type="entry name" value="5'-nuclease"/>
    <property type="match status" value="1"/>
</dbReference>
<reference evidence="9 11" key="2">
    <citation type="journal article" date="2017" name="Infect. Genet. Evol.">
        <title>The new phylogeny of the genus Mycobacterium: The old and the news.</title>
        <authorList>
            <person name="Tortoli E."/>
            <person name="Fedrizzi T."/>
            <person name="Meehan C.J."/>
            <person name="Trovato A."/>
            <person name="Grottola A."/>
            <person name="Giacobazzi E."/>
            <person name="Serpini G.F."/>
            <person name="Tagliazucchi S."/>
            <person name="Fabio A."/>
            <person name="Bettua C."/>
            <person name="Bertorelli R."/>
            <person name="Frascaro F."/>
            <person name="De Sanctis V."/>
            <person name="Pecorari M."/>
            <person name="Jousson O."/>
            <person name="Segata N."/>
            <person name="Cirillo D.M."/>
        </authorList>
    </citation>
    <scope>NUCLEOTIDE SEQUENCE [LARGE SCALE GENOMIC DNA]</scope>
    <source>
        <strain evidence="9 11">NCTC 12882</strain>
    </source>
</reference>
<evidence type="ECO:0000259" key="7">
    <source>
        <dbReference type="Pfam" id="PF01850"/>
    </source>
</evidence>
<feature type="domain" description="PIN" evidence="7">
    <location>
        <begin position="4"/>
        <end position="117"/>
    </location>
</feature>
<dbReference type="GO" id="GO:0046872">
    <property type="term" value="F:metal ion binding"/>
    <property type="evidence" value="ECO:0007669"/>
    <property type="project" value="UniProtKB-KW"/>
</dbReference>
<dbReference type="Proteomes" id="UP000230971">
    <property type="component" value="Unassembled WGS sequence"/>
</dbReference>
<sequence length="122" mass="13486">MRGLLDTHVLLWWLADDTKLSAAHRAMIAEPDNELFVSAITVAEVAIKASLGKLKASGFHESLHEAGFCELPFTATHAEALGELPWHHRDPFDRMLIAQAIAERLDLVTTDARLQAYPVVCV</sequence>
<keyword evidence="2" id="KW-1277">Toxin-antitoxin system</keyword>
<dbReference type="GO" id="GO:0004518">
    <property type="term" value="F:nuclease activity"/>
    <property type="evidence" value="ECO:0007669"/>
    <property type="project" value="UniProtKB-KW"/>
</dbReference>
<keyword evidence="6" id="KW-0460">Magnesium</keyword>
<gene>
    <name evidence="8" type="ORF">AWB95_20095</name>
    <name evidence="9" type="ORF">CQY23_13500</name>
</gene>
<evidence type="ECO:0000256" key="5">
    <source>
        <dbReference type="ARBA" id="ARBA00022801"/>
    </source>
</evidence>
<comment type="caution">
    <text evidence="8">The sequence shown here is derived from an EMBL/GenBank/DDBJ whole genome shotgun (WGS) entry which is preliminary data.</text>
</comment>
<dbReference type="PANTHER" id="PTHR36173:SF2">
    <property type="entry name" value="RIBONUCLEASE VAPC16"/>
    <property type="match status" value="1"/>
</dbReference>
<keyword evidence="5" id="KW-0378">Hydrolase</keyword>
<keyword evidence="4" id="KW-0479">Metal-binding</keyword>
<accession>A0A1X1RKR2</accession>
<dbReference type="OrthoDB" id="9798990at2"/>
<comment type="cofactor">
    <cofactor evidence="1">
        <name>Mg(2+)</name>
        <dbReference type="ChEBI" id="CHEBI:18420"/>
    </cofactor>
</comment>
<dbReference type="GO" id="GO:0016787">
    <property type="term" value="F:hydrolase activity"/>
    <property type="evidence" value="ECO:0007669"/>
    <property type="project" value="UniProtKB-KW"/>
</dbReference>
<dbReference type="Pfam" id="PF01850">
    <property type="entry name" value="PIN"/>
    <property type="match status" value="1"/>
</dbReference>
<keyword evidence="10" id="KW-1185">Reference proteome</keyword>
<dbReference type="RefSeq" id="WP_062540662.1">
    <property type="nucleotide sequence ID" value="NZ_BBUN01000249.1"/>
</dbReference>
<organism evidence="8 10">
    <name type="scientific">Mycobacterium celatum</name>
    <dbReference type="NCBI Taxonomy" id="28045"/>
    <lineage>
        <taxon>Bacteria</taxon>
        <taxon>Bacillati</taxon>
        <taxon>Actinomycetota</taxon>
        <taxon>Actinomycetes</taxon>
        <taxon>Mycobacteriales</taxon>
        <taxon>Mycobacteriaceae</taxon>
        <taxon>Mycobacterium</taxon>
    </lineage>
</organism>
<evidence type="ECO:0000256" key="4">
    <source>
        <dbReference type="ARBA" id="ARBA00022723"/>
    </source>
</evidence>
<dbReference type="STRING" id="28045.AWB95_20095"/>
<dbReference type="EMBL" id="PDKV01000015">
    <property type="protein sequence ID" value="PIB78476.1"/>
    <property type="molecule type" value="Genomic_DNA"/>
</dbReference>
<dbReference type="CDD" id="cd09872">
    <property type="entry name" value="PIN_Sll0205-like"/>
    <property type="match status" value="1"/>
</dbReference>
<proteinExistence type="predicted"/>
<keyword evidence="3" id="KW-0540">Nuclease</keyword>
<dbReference type="InterPro" id="IPR002716">
    <property type="entry name" value="PIN_dom"/>
</dbReference>
<evidence type="ECO:0000256" key="6">
    <source>
        <dbReference type="ARBA" id="ARBA00022842"/>
    </source>
</evidence>
<dbReference type="SUPFAM" id="SSF88723">
    <property type="entry name" value="PIN domain-like"/>
    <property type="match status" value="1"/>
</dbReference>
<dbReference type="InterPro" id="IPR052919">
    <property type="entry name" value="TA_system_RNase"/>
</dbReference>
<dbReference type="AlphaFoldDB" id="A0A1X1RKR2"/>
<dbReference type="Proteomes" id="UP000193907">
    <property type="component" value="Unassembled WGS sequence"/>
</dbReference>
<protein>
    <submittedName>
        <fullName evidence="9">PIN domain nuclease</fullName>
    </submittedName>
    <submittedName>
        <fullName evidence="8">Twitching motility protein PilT</fullName>
    </submittedName>
</protein>
<dbReference type="EMBL" id="LQOM01000046">
    <property type="protein sequence ID" value="ORV08396.1"/>
    <property type="molecule type" value="Genomic_DNA"/>
</dbReference>